<name>A0A1H1X4U4_9FLAO</name>
<dbReference type="AlphaFoldDB" id="A0A1H1X4U4"/>
<sequence>MKKLILLLTLLPILAFSQTKSESGIKMTSEYGSENQELQDIMNLENIDYYKVKFIGDDLKGKNFQLIVKEMWNGKIKEVDTVVNTSKNERMLPIKSDTLNLRVTAKKSSENELKLVFRFPQFGNEKTFKATSSDDYSLKDVGTNMDIEIGKEFSAFAYILPYEKDGWKMWCAVDSSGKDIESWGKEFGIEHYLIFEMKFE</sequence>
<dbReference type="Proteomes" id="UP000198963">
    <property type="component" value="Chromosome I"/>
</dbReference>
<evidence type="ECO:0000313" key="2">
    <source>
        <dbReference type="EMBL" id="SDT03626.1"/>
    </source>
</evidence>
<organism evidence="2 3">
    <name type="scientific">Winogradskyella sediminis</name>
    <dbReference type="NCBI Taxonomy" id="1382466"/>
    <lineage>
        <taxon>Bacteria</taxon>
        <taxon>Pseudomonadati</taxon>
        <taxon>Bacteroidota</taxon>
        <taxon>Flavobacteriia</taxon>
        <taxon>Flavobacteriales</taxon>
        <taxon>Flavobacteriaceae</taxon>
        <taxon>Winogradskyella</taxon>
    </lineage>
</organism>
<accession>A0A1H1X4U4</accession>
<dbReference type="RefSeq" id="WP_092447521.1">
    <property type="nucleotide sequence ID" value="NZ_LT629774.1"/>
</dbReference>
<feature type="signal peptide" evidence="1">
    <location>
        <begin position="1"/>
        <end position="21"/>
    </location>
</feature>
<evidence type="ECO:0000256" key="1">
    <source>
        <dbReference type="SAM" id="SignalP"/>
    </source>
</evidence>
<protein>
    <submittedName>
        <fullName evidence="2">Uncharacterized protein</fullName>
    </submittedName>
</protein>
<reference evidence="2 3" key="1">
    <citation type="submission" date="2016-10" db="EMBL/GenBank/DDBJ databases">
        <authorList>
            <person name="Varghese N."/>
            <person name="Submissions S."/>
        </authorList>
    </citation>
    <scope>NUCLEOTIDE SEQUENCE [LARGE SCALE GENOMIC DNA]</scope>
    <source>
        <strain evidence="2 3">RHA_55</strain>
    </source>
</reference>
<gene>
    <name evidence="2" type="ORF">SAMN04489797_3080</name>
</gene>
<proteinExistence type="predicted"/>
<keyword evidence="1" id="KW-0732">Signal</keyword>
<evidence type="ECO:0000313" key="3">
    <source>
        <dbReference type="Proteomes" id="UP000198963"/>
    </source>
</evidence>
<feature type="chain" id="PRO_5009265200" evidence="1">
    <location>
        <begin position="22"/>
        <end position="200"/>
    </location>
</feature>
<keyword evidence="3" id="KW-1185">Reference proteome</keyword>
<dbReference type="EMBL" id="LT629774">
    <property type="protein sequence ID" value="SDT03626.1"/>
    <property type="molecule type" value="Genomic_DNA"/>
</dbReference>
<dbReference type="STRING" id="1249933.SAMN04489797_3080"/>